<keyword evidence="2 6" id="KW-0808">Transferase</keyword>
<dbReference type="SUPFAM" id="SSF143597">
    <property type="entry name" value="YojJ-like"/>
    <property type="match status" value="1"/>
</dbReference>
<organism evidence="8 9">
    <name type="scientific">Thermococcus sibiricus</name>
    <dbReference type="NCBI Taxonomy" id="172049"/>
    <lineage>
        <taxon>Archaea</taxon>
        <taxon>Methanobacteriati</taxon>
        <taxon>Methanobacteriota</taxon>
        <taxon>Thermococci</taxon>
        <taxon>Thermococcales</taxon>
        <taxon>Thermococcaceae</taxon>
        <taxon>Thermococcus</taxon>
    </lineage>
</organism>
<dbReference type="InterPro" id="IPR003390">
    <property type="entry name" value="DNA_integrity_scan_DisA_N"/>
</dbReference>
<comment type="cofactor">
    <cofactor evidence="6">
        <name>Mn(2+)</name>
        <dbReference type="ChEBI" id="CHEBI:29035"/>
    </cofactor>
</comment>
<evidence type="ECO:0000256" key="1">
    <source>
        <dbReference type="ARBA" id="ARBA00000877"/>
    </source>
</evidence>
<keyword evidence="3 6" id="KW-0548">Nucleotidyltransferase</keyword>
<evidence type="ECO:0000313" key="9">
    <source>
        <dbReference type="Proteomes" id="UP000053911"/>
    </source>
</evidence>
<dbReference type="PANTHER" id="PTHR34185:SF1">
    <property type="entry name" value="DIADENYLATE CYCLASE"/>
    <property type="match status" value="1"/>
</dbReference>
<dbReference type="InterPro" id="IPR014499">
    <property type="entry name" value="DAC_DacZ"/>
</dbReference>
<dbReference type="Pfam" id="PF21756">
    <property type="entry name" value="DacZ_T"/>
    <property type="match status" value="1"/>
</dbReference>
<dbReference type="AlphaFoldDB" id="A0A117L1N5"/>
<dbReference type="Pfam" id="PF02457">
    <property type="entry name" value="DAC"/>
    <property type="match status" value="1"/>
</dbReference>
<dbReference type="PANTHER" id="PTHR34185">
    <property type="entry name" value="DIADENYLATE CYCLASE"/>
    <property type="match status" value="1"/>
</dbReference>
<keyword evidence="5 6" id="KW-0067">ATP-binding</keyword>
<dbReference type="GO" id="GO:0004016">
    <property type="term" value="F:adenylate cyclase activity"/>
    <property type="evidence" value="ECO:0007669"/>
    <property type="project" value="UniProtKB-UniRule"/>
</dbReference>
<evidence type="ECO:0000256" key="4">
    <source>
        <dbReference type="ARBA" id="ARBA00022741"/>
    </source>
</evidence>
<evidence type="ECO:0000256" key="3">
    <source>
        <dbReference type="ARBA" id="ARBA00022695"/>
    </source>
</evidence>
<dbReference type="EC" id="2.7.7.85" evidence="6"/>
<gene>
    <name evidence="6" type="primary">dacZ</name>
    <name evidence="8" type="ORF">XD54_0372</name>
</gene>
<dbReference type="GO" id="GO:0005524">
    <property type="term" value="F:ATP binding"/>
    <property type="evidence" value="ECO:0007669"/>
    <property type="project" value="UniProtKB-UniRule"/>
</dbReference>
<evidence type="ECO:0000313" key="8">
    <source>
        <dbReference type="EMBL" id="KUK18281.1"/>
    </source>
</evidence>
<evidence type="ECO:0000256" key="6">
    <source>
        <dbReference type="HAMAP-Rule" id="MF_00840"/>
    </source>
</evidence>
<dbReference type="GO" id="GO:0030145">
    <property type="term" value="F:manganese ion binding"/>
    <property type="evidence" value="ECO:0007669"/>
    <property type="project" value="UniProtKB-UniRule"/>
</dbReference>
<evidence type="ECO:0000259" key="7">
    <source>
        <dbReference type="PROSITE" id="PS51794"/>
    </source>
</evidence>
<dbReference type="PATRIC" id="fig|172049.5.peg.942"/>
<evidence type="ECO:0000256" key="5">
    <source>
        <dbReference type="ARBA" id="ARBA00022840"/>
    </source>
</evidence>
<dbReference type="Gene3D" id="3.40.1700.10">
    <property type="entry name" value="DNA integrity scanning protein, DisA, N-terminal domain"/>
    <property type="match status" value="1"/>
</dbReference>
<dbReference type="GO" id="GO:0106408">
    <property type="term" value="F:diadenylate cyclase activity"/>
    <property type="evidence" value="ECO:0007669"/>
    <property type="project" value="UniProtKB-EC"/>
</dbReference>
<sequence length="266" mass="29747">MKENGYSAILLKKAIELINTLDTKALVIIGIQPKNLLKMKIPVVIIGNEAEEKPVNFHYLQLPLSLGTKNLVNLASSFMITNEIIHEKDLFVYVTPSSLGIRRAEKTVKAKDEFFLQIEHIFREVLELAIELSLEGREGKPVGTIFVIGDTRNVIRHSYQMVPNPFKGYKINILDRSTREIIKEFAFLDGAFVINKSGRVLCAGRYLDIDLKKTAVRIPSGLGSRHLAAAGISKLTKAIAITVSESGVVRVFKNGKIIFEYNPRLD</sequence>
<accession>A0A117L1N5</accession>
<proteinExistence type="inferred from homology"/>
<name>A0A117L1N5_9EURY</name>
<comment type="catalytic activity">
    <reaction evidence="1 6">
        <text>2 ATP = 3',3'-c-di-AMP + 2 diphosphate</text>
        <dbReference type="Rhea" id="RHEA:35655"/>
        <dbReference type="ChEBI" id="CHEBI:30616"/>
        <dbReference type="ChEBI" id="CHEBI:33019"/>
        <dbReference type="ChEBI" id="CHEBI:71500"/>
        <dbReference type="EC" id="2.7.7.85"/>
    </reaction>
</comment>
<comment type="function">
    <text evidence="6">Diadenylate cyclase that catalyzes the condensation of 2 ATP molecules into cyclic di-AMP (c-di-AMP). c-di-AMP is a second messenger for intracellular signal transduction involved in the control of important regulatory processes such as osmoregulation.</text>
</comment>
<dbReference type="InterPro" id="IPR048542">
    <property type="entry name" value="DacZ_T"/>
</dbReference>
<dbReference type="InterPro" id="IPR050338">
    <property type="entry name" value="DisA"/>
</dbReference>
<evidence type="ECO:0000256" key="2">
    <source>
        <dbReference type="ARBA" id="ARBA00022679"/>
    </source>
</evidence>
<dbReference type="EMBL" id="LGFD01000005">
    <property type="protein sequence ID" value="KUK18281.1"/>
    <property type="molecule type" value="Genomic_DNA"/>
</dbReference>
<comment type="similarity">
    <text evidence="6">Belongs to the adenylate cyclase family. DacZ subfamily.</text>
</comment>
<keyword evidence="6" id="KW-0464">Manganese</keyword>
<dbReference type="InterPro" id="IPR036888">
    <property type="entry name" value="DNA_integrity_DisA_N_sf"/>
</dbReference>
<dbReference type="RefSeq" id="WP_283217262.1">
    <property type="nucleotide sequence ID" value="NZ_LGFD01000005.1"/>
</dbReference>
<dbReference type="HAMAP" id="MF_00840">
    <property type="entry name" value="DacZ"/>
    <property type="match status" value="1"/>
</dbReference>
<feature type="domain" description="DAC" evidence="7">
    <location>
        <begin position="111"/>
        <end position="263"/>
    </location>
</feature>
<protein>
    <recommendedName>
        <fullName evidence="6">Diadenylate cyclase</fullName>
        <shortName evidence="6">DAC</shortName>
        <ecNumber evidence="6">2.7.7.85</ecNumber>
    </recommendedName>
    <alternativeName>
        <fullName evidence="6">Cyclic-di-AMP synthase</fullName>
        <shortName evidence="6">c-di-AMP synthase</shortName>
    </alternativeName>
</protein>
<comment type="caution">
    <text evidence="8">The sequence shown here is derived from an EMBL/GenBank/DDBJ whole genome shotgun (WGS) entry which is preliminary data.</text>
</comment>
<reference evidence="9" key="1">
    <citation type="journal article" date="2015" name="MBio">
        <title>Genome-Resolved Metagenomic Analysis Reveals Roles for Candidate Phyla and Other Microbial Community Members in Biogeochemical Transformations in Oil Reservoirs.</title>
        <authorList>
            <person name="Hu P."/>
            <person name="Tom L."/>
            <person name="Singh A."/>
            <person name="Thomas B.C."/>
            <person name="Baker B.J."/>
            <person name="Piceno Y.M."/>
            <person name="Andersen G.L."/>
            <person name="Banfield J.F."/>
        </authorList>
    </citation>
    <scope>NUCLEOTIDE SEQUENCE [LARGE SCALE GENOMIC DNA]</scope>
</reference>
<keyword evidence="4 6" id="KW-0547">Nucleotide-binding</keyword>
<dbReference type="PROSITE" id="PS51794">
    <property type="entry name" value="DAC"/>
    <property type="match status" value="1"/>
</dbReference>
<dbReference type="Proteomes" id="UP000053911">
    <property type="component" value="Unassembled WGS sequence"/>
</dbReference>